<dbReference type="EMBL" id="CAJOBC010002681">
    <property type="protein sequence ID" value="CAF3745677.1"/>
    <property type="molecule type" value="Genomic_DNA"/>
</dbReference>
<evidence type="ECO:0000313" key="2">
    <source>
        <dbReference type="EMBL" id="CAF0972712.1"/>
    </source>
</evidence>
<dbReference type="Proteomes" id="UP000663829">
    <property type="component" value="Unassembled WGS sequence"/>
</dbReference>
<comment type="similarity">
    <text evidence="1">Belongs to the UPF0538 family.</text>
</comment>
<dbReference type="Proteomes" id="UP000681722">
    <property type="component" value="Unassembled WGS sequence"/>
</dbReference>
<accession>A0A814EUE1</accession>
<evidence type="ECO:0000313" key="3">
    <source>
        <dbReference type="EMBL" id="CAF3745677.1"/>
    </source>
</evidence>
<sequence length="238" mass="28340">MVWRHLARYLANNEQLVNKLAESYPIRRAAQLTAYFYHSGRAKYIERKGEFQRAGGVRYIQRQGKQDINDMKLVMKDFTQVLFRPWIDLYKDISVQNLKIMFNDSEIQDKIDSTNNCLTLSIRLIRSFEYRNVRHIAIRNLNEQIRGSELKNIILKSLPSQTIPLPFKTFEFDTLKIEHYPHQAKTNDVVIRREDDEQFLIADDKTLRDYKIVDGTEIAFFKMADYETYKQNPVFLME</sequence>
<name>A0A814EUE1_9BILA</name>
<dbReference type="PANTHER" id="PTHR18444:SF9">
    <property type="entry name" value="UPF0538 PROTEIN C2ORF76"/>
    <property type="match status" value="1"/>
</dbReference>
<protein>
    <submittedName>
        <fullName evidence="2">Uncharacterized protein</fullName>
    </submittedName>
</protein>
<dbReference type="EMBL" id="CAJNOQ010002681">
    <property type="protein sequence ID" value="CAF0972712.1"/>
    <property type="molecule type" value="Genomic_DNA"/>
</dbReference>
<dbReference type="PANTHER" id="PTHR18444">
    <property type="entry name" value="UPF0538 FAMILY MEMBER"/>
    <property type="match status" value="1"/>
</dbReference>
<reference evidence="2" key="1">
    <citation type="submission" date="2021-02" db="EMBL/GenBank/DDBJ databases">
        <authorList>
            <person name="Nowell W R."/>
        </authorList>
    </citation>
    <scope>NUCLEOTIDE SEQUENCE</scope>
</reference>
<dbReference type="OrthoDB" id="937at2759"/>
<proteinExistence type="inferred from homology"/>
<dbReference type="InterPro" id="IPR018794">
    <property type="entry name" value="UPF0538"/>
</dbReference>
<dbReference type="Pfam" id="PF10209">
    <property type="entry name" value="DUF2340"/>
    <property type="match status" value="1"/>
</dbReference>
<comment type="caution">
    <text evidence="2">The sequence shown here is derived from an EMBL/GenBank/DDBJ whole genome shotgun (WGS) entry which is preliminary data.</text>
</comment>
<gene>
    <name evidence="2" type="ORF">GPM918_LOCUS12324</name>
    <name evidence="3" type="ORF">SRO942_LOCUS12325</name>
</gene>
<dbReference type="AlphaFoldDB" id="A0A814EUE1"/>
<organism evidence="2 4">
    <name type="scientific">Didymodactylos carnosus</name>
    <dbReference type="NCBI Taxonomy" id="1234261"/>
    <lineage>
        <taxon>Eukaryota</taxon>
        <taxon>Metazoa</taxon>
        <taxon>Spiralia</taxon>
        <taxon>Gnathifera</taxon>
        <taxon>Rotifera</taxon>
        <taxon>Eurotatoria</taxon>
        <taxon>Bdelloidea</taxon>
        <taxon>Philodinida</taxon>
        <taxon>Philodinidae</taxon>
        <taxon>Didymodactylos</taxon>
    </lineage>
</organism>
<keyword evidence="4" id="KW-1185">Reference proteome</keyword>
<evidence type="ECO:0000256" key="1">
    <source>
        <dbReference type="ARBA" id="ARBA00007176"/>
    </source>
</evidence>
<evidence type="ECO:0000313" key="4">
    <source>
        <dbReference type="Proteomes" id="UP000663829"/>
    </source>
</evidence>